<keyword evidence="2" id="KW-0282">Flagellum</keyword>
<accession>A0A1J5QT56</accession>
<name>A0A1J5QT56_9ZZZZ</name>
<feature type="region of interest" description="Disordered" evidence="1">
    <location>
        <begin position="94"/>
        <end position="113"/>
    </location>
</feature>
<dbReference type="PANTHER" id="PTHR30531:SF12">
    <property type="entry name" value="FLAGELLAR BIOSYNTHETIC PROTEIN FLHB"/>
    <property type="match status" value="1"/>
</dbReference>
<dbReference type="InterPro" id="IPR029025">
    <property type="entry name" value="T3SS_substrate_exporter_C"/>
</dbReference>
<feature type="region of interest" description="Disordered" evidence="1">
    <location>
        <begin position="1"/>
        <end position="38"/>
    </location>
</feature>
<comment type="caution">
    <text evidence="2">The sequence shown here is derived from an EMBL/GenBank/DDBJ whole genome shotgun (WGS) entry which is preliminary data.</text>
</comment>
<reference evidence="2" key="1">
    <citation type="submission" date="2016-10" db="EMBL/GenBank/DDBJ databases">
        <title>Sequence of Gallionella enrichment culture.</title>
        <authorList>
            <person name="Poehlein A."/>
            <person name="Muehling M."/>
            <person name="Daniel R."/>
        </authorList>
    </citation>
    <scope>NUCLEOTIDE SEQUENCE</scope>
</reference>
<dbReference type="Pfam" id="PF01312">
    <property type="entry name" value="Bac_export_2"/>
    <property type="match status" value="1"/>
</dbReference>
<protein>
    <submittedName>
        <fullName evidence="2">Flagellar biosynthetic protein FlhB</fullName>
    </submittedName>
</protein>
<organism evidence="2">
    <name type="scientific">mine drainage metagenome</name>
    <dbReference type="NCBI Taxonomy" id="410659"/>
    <lineage>
        <taxon>unclassified sequences</taxon>
        <taxon>metagenomes</taxon>
        <taxon>ecological metagenomes</taxon>
    </lineage>
</organism>
<dbReference type="PANTHER" id="PTHR30531">
    <property type="entry name" value="FLAGELLAR BIOSYNTHETIC PROTEIN FLHB"/>
    <property type="match status" value="1"/>
</dbReference>
<keyword evidence="2" id="KW-0966">Cell projection</keyword>
<dbReference type="Gene3D" id="3.40.1690.10">
    <property type="entry name" value="secretion proteins EscU"/>
    <property type="match status" value="1"/>
</dbReference>
<sequence>MTQAESSPEPGHKRQIAVALSYSPERGDDAPKVTASGRGAEAEQILDLAFRQGVRVREDPDLAEILAAVEIDAVIPLSAFVAVAEILKYVYSANHQPMPPSFRGTGRKQEATP</sequence>
<keyword evidence="2" id="KW-0969">Cilium</keyword>
<evidence type="ECO:0000313" key="2">
    <source>
        <dbReference type="EMBL" id="OIQ86817.1"/>
    </source>
</evidence>
<dbReference type="EMBL" id="MLJW01000457">
    <property type="protein sequence ID" value="OIQ86817.1"/>
    <property type="molecule type" value="Genomic_DNA"/>
</dbReference>
<dbReference type="GO" id="GO:0005886">
    <property type="term" value="C:plasma membrane"/>
    <property type="evidence" value="ECO:0007669"/>
    <property type="project" value="TreeGrafter"/>
</dbReference>
<dbReference type="AlphaFoldDB" id="A0A1J5QT56"/>
<proteinExistence type="predicted"/>
<evidence type="ECO:0000256" key="1">
    <source>
        <dbReference type="SAM" id="MobiDB-lite"/>
    </source>
</evidence>
<dbReference type="GO" id="GO:0009306">
    <property type="term" value="P:protein secretion"/>
    <property type="evidence" value="ECO:0007669"/>
    <property type="project" value="InterPro"/>
</dbReference>
<gene>
    <name evidence="2" type="primary">flhB_13</name>
    <name evidence="2" type="ORF">GALL_313250</name>
</gene>
<dbReference type="SUPFAM" id="SSF160544">
    <property type="entry name" value="EscU C-terminal domain-like"/>
    <property type="match status" value="1"/>
</dbReference>
<dbReference type="InterPro" id="IPR006135">
    <property type="entry name" value="T3SS_substrate_exporter"/>
</dbReference>